<dbReference type="EMBL" id="NSJV01000581">
    <property type="protein sequence ID" value="PAU45163.1"/>
    <property type="molecule type" value="Genomic_DNA"/>
</dbReference>
<reference evidence="2 3" key="1">
    <citation type="submission" date="2017-08" db="EMBL/GenBank/DDBJ databases">
        <title>Genome sequence of Streptomyces albireticuli NRRL B-1670.</title>
        <authorList>
            <person name="Graham D.E."/>
            <person name="Mahan K.M."/>
            <person name="Klingeman D.M."/>
            <person name="Hettich R.L."/>
            <person name="Parry R.J."/>
            <person name="Spain J.C."/>
        </authorList>
    </citation>
    <scope>NUCLEOTIDE SEQUENCE [LARGE SCALE GENOMIC DNA]</scope>
    <source>
        <strain evidence="2 3">NRRL B-1670</strain>
    </source>
</reference>
<comment type="caution">
    <text evidence="2">The sequence shown here is derived from an EMBL/GenBank/DDBJ whole genome shotgun (WGS) entry which is preliminary data.</text>
</comment>
<keyword evidence="3" id="KW-1185">Reference proteome</keyword>
<protein>
    <recommendedName>
        <fullName evidence="1">Transcription regulator AsnC/Lrp ligand binding domain-containing protein</fullName>
    </recommendedName>
</protein>
<evidence type="ECO:0000313" key="2">
    <source>
        <dbReference type="EMBL" id="PAU45163.1"/>
    </source>
</evidence>
<gene>
    <name evidence="2" type="ORF">CK936_30865</name>
</gene>
<evidence type="ECO:0000259" key="1">
    <source>
        <dbReference type="Pfam" id="PF01037"/>
    </source>
</evidence>
<dbReference type="AlphaFoldDB" id="A0A2A2CY84"/>
<dbReference type="InterPro" id="IPR011008">
    <property type="entry name" value="Dimeric_a/b-barrel"/>
</dbReference>
<dbReference type="Pfam" id="PF01037">
    <property type="entry name" value="AsnC_trans_reg"/>
    <property type="match status" value="1"/>
</dbReference>
<feature type="domain" description="Transcription regulator AsnC/Lrp ligand binding" evidence="1">
    <location>
        <begin position="2"/>
        <end position="53"/>
    </location>
</feature>
<organism evidence="2 3">
    <name type="scientific">Streptomyces albireticuli</name>
    <dbReference type="NCBI Taxonomy" id="1940"/>
    <lineage>
        <taxon>Bacteria</taxon>
        <taxon>Bacillati</taxon>
        <taxon>Actinomycetota</taxon>
        <taxon>Actinomycetes</taxon>
        <taxon>Kitasatosporales</taxon>
        <taxon>Streptomycetaceae</taxon>
        <taxon>Streptomyces</taxon>
    </lineage>
</organism>
<proteinExistence type="predicted"/>
<sequence>MAGHPEISFVAATTGPSNLVASGVFHGLRDLYHYLDHRVGALPDVRSMETAPVPREVKRLVYGVGTP</sequence>
<dbReference type="SUPFAM" id="SSF54909">
    <property type="entry name" value="Dimeric alpha+beta barrel"/>
    <property type="match status" value="1"/>
</dbReference>
<accession>A0A2A2CY84</accession>
<evidence type="ECO:0000313" key="3">
    <source>
        <dbReference type="Proteomes" id="UP000218944"/>
    </source>
</evidence>
<dbReference type="InterPro" id="IPR019887">
    <property type="entry name" value="Tscrpt_reg_AsnC/Lrp_C"/>
</dbReference>
<name>A0A2A2CY84_9ACTN</name>
<dbReference type="Proteomes" id="UP000218944">
    <property type="component" value="Unassembled WGS sequence"/>
</dbReference>
<dbReference type="RefSeq" id="WP_095584237.1">
    <property type="nucleotide sequence ID" value="NZ_JAJQQQ010000018.1"/>
</dbReference>
<dbReference type="Gene3D" id="3.30.70.920">
    <property type="match status" value="1"/>
</dbReference>